<dbReference type="NCBIfam" id="NF046085">
    <property type="entry name" value="XrtY_assoc_Gly1"/>
    <property type="match status" value="1"/>
</dbReference>
<evidence type="ECO:0000313" key="3">
    <source>
        <dbReference type="EMBL" id="MBB3057113.1"/>
    </source>
</evidence>
<sequence length="379" mass="42338">MRTLQICAAYKPAFIYGGPTMSVSMLAENLVKAGVDTEVYATTANGREELPVTPGEKVMVDGVPVTYFKRITKDHSHYSPALFKQLRGEAKSFDLVHINAWWNLVSIFSCLIALKNKVPVLLSARGTLSPYSFQNKNIGVKWAIHHLLGKTLLKKCHIHATSKREADAVSSLFSPQSMTVLPNFVKLPEQQHFAAREPSPVFKLLFFSRIEEKKGLDLLIKALPSVTIPYKLTVAGDGDPDYVDSLKKLAAENYLADKIDWLGFQNENKFDLLYAHDLFVLPSYDENFGNAVIESLSVGTAVLISEEVGLEDYVNVNNLGWLCHANPASVAWHINNIAINDKDGLNRIREFAPGIIADDFNETHLVKKYADLYEELIEK</sequence>
<evidence type="ECO:0000259" key="2">
    <source>
        <dbReference type="Pfam" id="PF13579"/>
    </source>
</evidence>
<comment type="caution">
    <text evidence="3">The sequence shown here is derived from an EMBL/GenBank/DDBJ whole genome shotgun (WGS) entry which is preliminary data.</text>
</comment>
<accession>A0A839SIJ2</accession>
<dbReference type="OrthoDB" id="9790710at2"/>
<gene>
    <name evidence="3" type="ORF">FHS11_003541</name>
</gene>
<dbReference type="SUPFAM" id="SSF53756">
    <property type="entry name" value="UDP-Glycosyltransferase/glycogen phosphorylase"/>
    <property type="match status" value="1"/>
</dbReference>
<dbReference type="Gene3D" id="3.40.50.2000">
    <property type="entry name" value="Glycogen Phosphorylase B"/>
    <property type="match status" value="2"/>
</dbReference>
<dbReference type="Proteomes" id="UP000539265">
    <property type="component" value="Unassembled WGS sequence"/>
</dbReference>
<name>A0A839SIJ2_9SPHI</name>
<dbReference type="InterPro" id="IPR001296">
    <property type="entry name" value="Glyco_trans_1"/>
</dbReference>
<evidence type="ECO:0000313" key="4">
    <source>
        <dbReference type="Proteomes" id="UP000539265"/>
    </source>
</evidence>
<proteinExistence type="predicted"/>
<dbReference type="PANTHER" id="PTHR12526:SF635">
    <property type="entry name" value="GLYCOSYL TRANSFERASE GROUP 1"/>
    <property type="match status" value="1"/>
</dbReference>
<organism evidence="3 4">
    <name type="scientific">Mucilaginibacter gotjawali</name>
    <dbReference type="NCBI Taxonomy" id="1550579"/>
    <lineage>
        <taxon>Bacteria</taxon>
        <taxon>Pseudomonadati</taxon>
        <taxon>Bacteroidota</taxon>
        <taxon>Sphingobacteriia</taxon>
        <taxon>Sphingobacteriales</taxon>
        <taxon>Sphingobacteriaceae</taxon>
        <taxon>Mucilaginibacter</taxon>
    </lineage>
</organism>
<dbReference type="InterPro" id="IPR028098">
    <property type="entry name" value="Glyco_trans_4-like_N"/>
</dbReference>
<dbReference type="Pfam" id="PF00534">
    <property type="entry name" value="Glycos_transf_1"/>
    <property type="match status" value="1"/>
</dbReference>
<reference evidence="3" key="1">
    <citation type="submission" date="2020-08" db="EMBL/GenBank/DDBJ databases">
        <title>Genomic Encyclopedia of Type Strains, Phase III (KMG-III): the genomes of soil and plant-associated and newly described type strains.</title>
        <authorList>
            <person name="Whitman W."/>
        </authorList>
    </citation>
    <scope>NUCLEOTIDE SEQUENCE [LARGE SCALE GENOMIC DNA]</scope>
    <source>
        <strain evidence="3">CECT 8628</strain>
    </source>
</reference>
<keyword evidence="4" id="KW-1185">Reference proteome</keyword>
<feature type="domain" description="Glycosyltransferase subfamily 4-like N-terminal" evidence="2">
    <location>
        <begin position="17"/>
        <end position="183"/>
    </location>
</feature>
<dbReference type="EMBL" id="JACHWX010000011">
    <property type="protein sequence ID" value="MBB3057113.1"/>
    <property type="molecule type" value="Genomic_DNA"/>
</dbReference>
<dbReference type="GO" id="GO:0016757">
    <property type="term" value="F:glycosyltransferase activity"/>
    <property type="evidence" value="ECO:0007669"/>
    <property type="project" value="InterPro"/>
</dbReference>
<protein>
    <submittedName>
        <fullName evidence="3">Glycosyltransferase involved in cell wall biosynthesis</fullName>
    </submittedName>
</protein>
<dbReference type="Pfam" id="PF13579">
    <property type="entry name" value="Glyco_trans_4_4"/>
    <property type="match status" value="1"/>
</dbReference>
<feature type="domain" description="Glycosyl transferase family 1" evidence="1">
    <location>
        <begin position="190"/>
        <end position="349"/>
    </location>
</feature>
<dbReference type="RefSeq" id="WP_096355545.1">
    <property type="nucleotide sequence ID" value="NZ_AP017313.1"/>
</dbReference>
<evidence type="ECO:0000259" key="1">
    <source>
        <dbReference type="Pfam" id="PF00534"/>
    </source>
</evidence>
<dbReference type="AlphaFoldDB" id="A0A839SIJ2"/>
<dbReference type="PANTHER" id="PTHR12526">
    <property type="entry name" value="GLYCOSYLTRANSFERASE"/>
    <property type="match status" value="1"/>
</dbReference>